<evidence type="ECO:0000256" key="3">
    <source>
        <dbReference type="ARBA" id="ARBA00019460"/>
    </source>
</evidence>
<gene>
    <name evidence="10" type="ORF">NDU88_002012</name>
</gene>
<protein>
    <recommendedName>
        <fullName evidence="3">Interleukin-7</fullName>
    </recommendedName>
</protein>
<proteinExistence type="inferred from homology"/>
<dbReference type="GO" id="GO:0005125">
    <property type="term" value="F:cytokine activity"/>
    <property type="evidence" value="ECO:0007669"/>
    <property type="project" value="UniProtKB-KW"/>
</dbReference>
<evidence type="ECO:0000313" key="10">
    <source>
        <dbReference type="EMBL" id="KAJ1192706.1"/>
    </source>
</evidence>
<evidence type="ECO:0000256" key="1">
    <source>
        <dbReference type="ARBA" id="ARBA00004613"/>
    </source>
</evidence>
<dbReference type="EMBL" id="JANPWB010000004">
    <property type="protein sequence ID" value="KAJ1192706.1"/>
    <property type="molecule type" value="Genomic_DNA"/>
</dbReference>
<dbReference type="GO" id="GO:0008083">
    <property type="term" value="F:growth factor activity"/>
    <property type="evidence" value="ECO:0007669"/>
    <property type="project" value="UniProtKB-KW"/>
</dbReference>
<keyword evidence="11" id="KW-1185">Reference proteome</keyword>
<name>A0AAV7UVQ4_PLEWA</name>
<organism evidence="10 11">
    <name type="scientific">Pleurodeles waltl</name>
    <name type="common">Iberian ribbed newt</name>
    <dbReference type="NCBI Taxonomy" id="8319"/>
    <lineage>
        <taxon>Eukaryota</taxon>
        <taxon>Metazoa</taxon>
        <taxon>Chordata</taxon>
        <taxon>Craniata</taxon>
        <taxon>Vertebrata</taxon>
        <taxon>Euteleostomi</taxon>
        <taxon>Amphibia</taxon>
        <taxon>Batrachia</taxon>
        <taxon>Caudata</taxon>
        <taxon>Salamandroidea</taxon>
        <taxon>Salamandridae</taxon>
        <taxon>Pleurodelinae</taxon>
        <taxon>Pleurodeles</taxon>
    </lineage>
</organism>
<dbReference type="GO" id="GO:0005615">
    <property type="term" value="C:extracellular space"/>
    <property type="evidence" value="ECO:0007669"/>
    <property type="project" value="UniProtKB-KW"/>
</dbReference>
<dbReference type="PANTHER" id="PTHR48492:SF1">
    <property type="entry name" value="INTERLEUKIN-7"/>
    <property type="match status" value="1"/>
</dbReference>
<keyword evidence="8" id="KW-1015">Disulfide bond</keyword>
<dbReference type="PRINTS" id="PR00435">
    <property type="entry name" value="INTERLEUKIN7"/>
</dbReference>
<accession>A0AAV7UVQ4</accession>
<dbReference type="Proteomes" id="UP001066276">
    <property type="component" value="Chromosome 2_2"/>
</dbReference>
<sequence>MLNAFFRYVFGIPPLMLVLLPVGSPTREQNNMGDIYKRYDNVLSPRLGKVTEYEFRNQTCCKKEEPEELRKYLCNDTMEINSLCHMGCALRKLADDTKMNQDIKCNLIRLSFETEELLSCRCVNEVKLSERKCKAKKRSVDKCNQKICVLKKMIDSFKSCWDQLRQDSQR</sequence>
<comment type="similarity">
    <text evidence="2">Belongs to the IL-7/IL-9 family.</text>
</comment>
<evidence type="ECO:0000256" key="7">
    <source>
        <dbReference type="ARBA" id="ARBA00023030"/>
    </source>
</evidence>
<dbReference type="InterPro" id="IPR038325">
    <property type="entry name" value="IL7_sf"/>
</dbReference>
<evidence type="ECO:0000256" key="4">
    <source>
        <dbReference type="ARBA" id="ARBA00022514"/>
    </source>
</evidence>
<evidence type="ECO:0000256" key="5">
    <source>
        <dbReference type="ARBA" id="ARBA00022525"/>
    </source>
</evidence>
<dbReference type="GO" id="GO:0006955">
    <property type="term" value="P:immune response"/>
    <property type="evidence" value="ECO:0007669"/>
    <property type="project" value="InterPro"/>
</dbReference>
<dbReference type="PANTHER" id="PTHR48492">
    <property type="entry name" value="INTERLEUKIN-7"/>
    <property type="match status" value="1"/>
</dbReference>
<keyword evidence="6" id="KW-0732">Signal</keyword>
<keyword evidence="7" id="KW-0339">Growth factor</keyword>
<evidence type="ECO:0000256" key="6">
    <source>
        <dbReference type="ARBA" id="ARBA00022729"/>
    </source>
</evidence>
<keyword evidence="5" id="KW-0964">Secreted</keyword>
<dbReference type="InterPro" id="IPR001181">
    <property type="entry name" value="IL-7"/>
</dbReference>
<dbReference type="GO" id="GO:0005139">
    <property type="term" value="F:interleukin-7 receptor binding"/>
    <property type="evidence" value="ECO:0007669"/>
    <property type="project" value="InterPro"/>
</dbReference>
<keyword evidence="9" id="KW-0325">Glycoprotein</keyword>
<keyword evidence="4" id="KW-0202">Cytokine</keyword>
<evidence type="ECO:0000313" key="11">
    <source>
        <dbReference type="Proteomes" id="UP001066276"/>
    </source>
</evidence>
<evidence type="ECO:0000256" key="2">
    <source>
        <dbReference type="ARBA" id="ARBA00007621"/>
    </source>
</evidence>
<dbReference type="Pfam" id="PF01415">
    <property type="entry name" value="IL7"/>
    <property type="match status" value="1"/>
</dbReference>
<comment type="subcellular location">
    <subcellularLocation>
        <location evidence="1">Secreted</location>
    </subcellularLocation>
</comment>
<comment type="caution">
    <text evidence="10">The sequence shown here is derived from an EMBL/GenBank/DDBJ whole genome shotgun (WGS) entry which is preliminary data.</text>
</comment>
<dbReference type="Gene3D" id="1.20.1250.50">
    <property type="match status" value="1"/>
</dbReference>
<reference evidence="10" key="1">
    <citation type="journal article" date="2022" name="bioRxiv">
        <title>Sequencing and chromosome-scale assembly of the giantPleurodeles waltlgenome.</title>
        <authorList>
            <person name="Brown T."/>
            <person name="Elewa A."/>
            <person name="Iarovenko S."/>
            <person name="Subramanian E."/>
            <person name="Araus A.J."/>
            <person name="Petzold A."/>
            <person name="Susuki M."/>
            <person name="Suzuki K.-i.T."/>
            <person name="Hayashi T."/>
            <person name="Toyoda A."/>
            <person name="Oliveira C."/>
            <person name="Osipova E."/>
            <person name="Leigh N.D."/>
            <person name="Simon A."/>
            <person name="Yun M.H."/>
        </authorList>
    </citation>
    <scope>NUCLEOTIDE SEQUENCE</scope>
    <source>
        <strain evidence="10">20211129_DDA</strain>
        <tissue evidence="10">Liver</tissue>
    </source>
</reference>
<evidence type="ECO:0000256" key="8">
    <source>
        <dbReference type="ARBA" id="ARBA00023157"/>
    </source>
</evidence>
<evidence type="ECO:0000256" key="9">
    <source>
        <dbReference type="ARBA" id="ARBA00023180"/>
    </source>
</evidence>
<dbReference type="AlphaFoldDB" id="A0AAV7UVQ4"/>